<gene>
    <name evidence="1" type="ORF">MTP13_01115</name>
</gene>
<name>A0ABY4ATC6_9MICO</name>
<evidence type="ECO:0000313" key="2">
    <source>
        <dbReference type="Proteomes" id="UP000831304"/>
    </source>
</evidence>
<evidence type="ECO:0000313" key="1">
    <source>
        <dbReference type="EMBL" id="UOE26413.1"/>
    </source>
</evidence>
<dbReference type="RefSeq" id="WP_243569242.1">
    <property type="nucleotide sequence ID" value="NZ_BAAARD010000005.1"/>
</dbReference>
<protein>
    <submittedName>
        <fullName evidence="1">Extracellular solute-binding protein</fullName>
    </submittedName>
</protein>
<dbReference type="PANTHER" id="PTHR43649">
    <property type="entry name" value="ARABINOSE-BINDING PROTEIN-RELATED"/>
    <property type="match status" value="1"/>
</dbReference>
<dbReference type="PANTHER" id="PTHR43649:SF12">
    <property type="entry name" value="DIACETYLCHITOBIOSE BINDING PROTEIN DASA"/>
    <property type="match status" value="1"/>
</dbReference>
<organism evidence="1 2">
    <name type="scientific">Agromyces soli</name>
    <dbReference type="NCBI Taxonomy" id="659012"/>
    <lineage>
        <taxon>Bacteria</taxon>
        <taxon>Bacillati</taxon>
        <taxon>Actinomycetota</taxon>
        <taxon>Actinomycetes</taxon>
        <taxon>Micrococcales</taxon>
        <taxon>Microbacteriaceae</taxon>
        <taxon>Agromyces</taxon>
    </lineage>
</organism>
<proteinExistence type="predicted"/>
<sequence length="399" mass="42868">MQTSVTENPASSTTVLRGITWDHPRAVDSIERTSAAFQAERPELRLHWDARPLHEFEEVPLQLLAADYDLLAIDHPFVGDAVASGALAPLSSLVPHAELGSSGERFVGHSLASYEWRGEYYALPVDAACMVGAARAGALAEGDHPRRWAQVVGLLQELGPERALLTANPTHLWGTFLSLCEAHRPGLQPDFESGPAWWTAAGIAAEVGVPALELLRELTALTSPRSFHLDPVQVLDELSGDGAAVYCPSVFIYSTYAHDRPGRARVAFHDAPSLDGEPVGTLTGGVGLGVSRSSRAPKDAARFVAFATSDAVQRGVYAGAGGQPATVSAWHDERVNAAAGGLYRATSKTMQRSFVRPRRRGYPAYQRAAAHTIHELMRARTGAPDILTALNRLWADVAH</sequence>
<reference evidence="1 2" key="1">
    <citation type="submission" date="2022-03" db="EMBL/GenBank/DDBJ databases">
        <title>Agromyces sp. isolated from the gut of P. brevitarsis seulensis larvae.</title>
        <authorList>
            <person name="Won M."/>
            <person name="Kwon S.-W."/>
        </authorList>
    </citation>
    <scope>NUCLEOTIDE SEQUENCE [LARGE SCALE GENOMIC DNA]</scope>
    <source>
        <strain evidence="1 2">KACC 16215</strain>
    </source>
</reference>
<dbReference type="Proteomes" id="UP000831304">
    <property type="component" value="Chromosome"/>
</dbReference>
<keyword evidence="2" id="KW-1185">Reference proteome</keyword>
<dbReference type="InterPro" id="IPR050490">
    <property type="entry name" value="Bact_solute-bd_prot1"/>
</dbReference>
<dbReference type="Gene3D" id="3.40.190.10">
    <property type="entry name" value="Periplasmic binding protein-like II"/>
    <property type="match status" value="2"/>
</dbReference>
<dbReference type="SUPFAM" id="SSF53850">
    <property type="entry name" value="Periplasmic binding protein-like II"/>
    <property type="match status" value="1"/>
</dbReference>
<dbReference type="EMBL" id="CP094533">
    <property type="protein sequence ID" value="UOE26413.1"/>
    <property type="molecule type" value="Genomic_DNA"/>
</dbReference>
<dbReference type="Pfam" id="PF13416">
    <property type="entry name" value="SBP_bac_8"/>
    <property type="match status" value="1"/>
</dbReference>
<dbReference type="InterPro" id="IPR006059">
    <property type="entry name" value="SBP"/>
</dbReference>
<accession>A0ABY4ATC6</accession>